<dbReference type="HOGENOM" id="CLU_018552_1_3_1"/>
<dbReference type="OrthoDB" id="3246760at2759"/>
<evidence type="ECO:0000256" key="2">
    <source>
        <dbReference type="ARBA" id="ARBA00022723"/>
    </source>
</evidence>
<evidence type="ECO:0000313" key="6">
    <source>
        <dbReference type="Proteomes" id="UP000027265"/>
    </source>
</evidence>
<keyword evidence="6" id="KW-1185">Reference proteome</keyword>
<dbReference type="InterPro" id="IPR027806">
    <property type="entry name" value="HARBI1_dom"/>
</dbReference>
<feature type="domain" description="DDE Tnp4" evidence="3">
    <location>
        <begin position="172"/>
        <end position="230"/>
    </location>
</feature>
<proteinExistence type="predicted"/>
<gene>
    <name evidence="5" type="ORF">JAAARDRAFT_128009</name>
    <name evidence="4" type="ORF">JAAARDRAFT_144161</name>
</gene>
<dbReference type="EMBL" id="KL197716">
    <property type="protein sequence ID" value="KDQ58890.1"/>
    <property type="molecule type" value="Genomic_DNA"/>
</dbReference>
<sequence>MLFSPRLGWYVRLVVQDMYAHHYEMPRNTLPRGPAYLPHVLTSQKLQRPDQFREALRVTPATFDEMVKELTIDPVFSNNSQNAQLPVETQLAITLYRFGHNGNGASLQQIANWAGVGKGTIDLVTQRVMKAVLSRRFMEKAVPFPTVEEKQKAKAWVQSRSCKAWRDGWCLVDGTLIPLYDKPFWYGESYFDRKSNYSLNIQIVSLPNLQIIDYGFGFTGSTHDSTAWQKT</sequence>
<evidence type="ECO:0000313" key="4">
    <source>
        <dbReference type="EMBL" id="KDQ48956.1"/>
    </source>
</evidence>
<evidence type="ECO:0000256" key="1">
    <source>
        <dbReference type="ARBA" id="ARBA00001968"/>
    </source>
</evidence>
<evidence type="ECO:0000259" key="3">
    <source>
        <dbReference type="Pfam" id="PF13359"/>
    </source>
</evidence>
<comment type="cofactor">
    <cofactor evidence="1">
        <name>a divalent metal cation</name>
        <dbReference type="ChEBI" id="CHEBI:60240"/>
    </cofactor>
</comment>
<name>A0A067PES2_9AGAM</name>
<protein>
    <recommendedName>
        <fullName evidence="3">DDE Tnp4 domain-containing protein</fullName>
    </recommendedName>
</protein>
<keyword evidence="2" id="KW-0479">Metal-binding</keyword>
<dbReference type="GO" id="GO:0046872">
    <property type="term" value="F:metal ion binding"/>
    <property type="evidence" value="ECO:0007669"/>
    <property type="project" value="UniProtKB-KW"/>
</dbReference>
<reference evidence="4" key="2">
    <citation type="journal article" date="2014" name="Proc. Natl. Acad. Sci. U.S.A.">
        <title>Extensive sampling of basidiomycete genomes demonstrates inadequacy of the white rot/brown rot paradigm for wood decay fungi.</title>
        <authorList>
            <person name="Riley R."/>
            <person name="Salamov A.A."/>
            <person name="Brown D.W."/>
            <person name="Nagy L.G."/>
            <person name="Floudas D."/>
            <person name="Held B.W."/>
            <person name="Levasseur A."/>
            <person name="Lombard V."/>
            <person name="Morin E."/>
            <person name="Otillar R."/>
            <person name="Lindquist E.A."/>
            <person name="Sun H."/>
            <person name="LaButti K.M."/>
            <person name="Schmutz J."/>
            <person name="Jabbour D."/>
            <person name="Luo H."/>
            <person name="Baker S.E."/>
            <person name="Pisabarro A.G."/>
            <person name="Walton J.D."/>
            <person name="Blanchette R.A."/>
            <person name="Henrissat B."/>
            <person name="Martin F."/>
            <person name="Cullen D."/>
            <person name="Hibbett D.S."/>
            <person name="Grigoriev I.V."/>
        </authorList>
    </citation>
    <scope>NUCLEOTIDE SEQUENCE</scope>
    <source>
        <strain evidence="4">MUCL 33604</strain>
    </source>
</reference>
<organism evidence="4 6">
    <name type="scientific">Jaapia argillacea MUCL 33604</name>
    <dbReference type="NCBI Taxonomy" id="933084"/>
    <lineage>
        <taxon>Eukaryota</taxon>
        <taxon>Fungi</taxon>
        <taxon>Dikarya</taxon>
        <taxon>Basidiomycota</taxon>
        <taxon>Agaricomycotina</taxon>
        <taxon>Agaricomycetes</taxon>
        <taxon>Agaricomycetidae</taxon>
        <taxon>Jaapiales</taxon>
        <taxon>Jaapiaceae</taxon>
        <taxon>Jaapia</taxon>
    </lineage>
</organism>
<dbReference type="STRING" id="933084.A0A067PES2"/>
<evidence type="ECO:0000313" key="5">
    <source>
        <dbReference type="EMBL" id="KDQ58890.1"/>
    </source>
</evidence>
<dbReference type="Pfam" id="PF13359">
    <property type="entry name" value="DDE_Tnp_4"/>
    <property type="match status" value="1"/>
</dbReference>
<accession>A0A067PES2</accession>
<reference evidence="6" key="1">
    <citation type="journal article" date="2014" name="Proc. Natl. Acad. Sci. U.S.A.">
        <title>Extensive sampling of basidiomycete genomes demonstrates inadequacy of the white-rot/brown-rot paradigm for wood decay fungi.</title>
        <authorList>
            <person name="Riley R."/>
            <person name="Salamov A.A."/>
            <person name="Brown D.W."/>
            <person name="Nagy L.G."/>
            <person name="Floudas D."/>
            <person name="Held B.W."/>
            <person name="Levasseur A."/>
            <person name="Lombard V."/>
            <person name="Morin E."/>
            <person name="Otillar R."/>
            <person name="Lindquist E.A."/>
            <person name="Sun H."/>
            <person name="LaButti K.M."/>
            <person name="Schmutz J."/>
            <person name="Jabbour D."/>
            <person name="Luo H."/>
            <person name="Baker S.E."/>
            <person name="Pisabarro A.G."/>
            <person name="Walton J.D."/>
            <person name="Blanchette R.A."/>
            <person name="Henrissat B."/>
            <person name="Martin F."/>
            <person name="Cullen D."/>
            <person name="Hibbett D.S."/>
            <person name="Grigoriev I.V."/>
        </authorList>
    </citation>
    <scope>NUCLEOTIDE SEQUENCE [LARGE SCALE GENOMIC DNA]</scope>
    <source>
        <strain evidence="6">MUCL 33604</strain>
    </source>
</reference>
<dbReference type="Proteomes" id="UP000027265">
    <property type="component" value="Unassembled WGS sequence"/>
</dbReference>
<dbReference type="EMBL" id="KL197901">
    <property type="protein sequence ID" value="KDQ48956.1"/>
    <property type="molecule type" value="Genomic_DNA"/>
</dbReference>
<dbReference type="AlphaFoldDB" id="A0A067PES2"/>